<sequence length="98" mass="11049">MQFTYRASSHVRRNLVLLGHDWRVLFVCTRLSLPPVYAETPGLPAPSTDRAVKARNCMTSRPASNAVTNPASEPHLILRLRNVLCTNTRREGPQLRVQ</sequence>
<proteinExistence type="predicted"/>
<evidence type="ECO:0000313" key="2">
    <source>
        <dbReference type="Proteomes" id="UP000799767"/>
    </source>
</evidence>
<name>A0A6A6Q7S9_9PEZI</name>
<accession>A0A6A6Q7S9</accession>
<dbReference type="EMBL" id="MU001631">
    <property type="protein sequence ID" value="KAF2488054.1"/>
    <property type="molecule type" value="Genomic_DNA"/>
</dbReference>
<gene>
    <name evidence="1" type="ORF">BDY17DRAFT_23190</name>
</gene>
<protein>
    <submittedName>
        <fullName evidence="1">Uncharacterized protein</fullName>
    </submittedName>
</protein>
<evidence type="ECO:0000313" key="1">
    <source>
        <dbReference type="EMBL" id="KAF2488054.1"/>
    </source>
</evidence>
<dbReference type="GeneID" id="54471229"/>
<dbReference type="AlphaFoldDB" id="A0A6A6Q7S9"/>
<dbReference type="Proteomes" id="UP000799767">
    <property type="component" value="Unassembled WGS sequence"/>
</dbReference>
<reference evidence="1" key="1">
    <citation type="journal article" date="2020" name="Stud. Mycol.">
        <title>101 Dothideomycetes genomes: a test case for predicting lifestyles and emergence of pathogens.</title>
        <authorList>
            <person name="Haridas S."/>
            <person name="Albert R."/>
            <person name="Binder M."/>
            <person name="Bloem J."/>
            <person name="Labutti K."/>
            <person name="Salamov A."/>
            <person name="Andreopoulos B."/>
            <person name="Baker S."/>
            <person name="Barry K."/>
            <person name="Bills G."/>
            <person name="Bluhm B."/>
            <person name="Cannon C."/>
            <person name="Castanera R."/>
            <person name="Culley D."/>
            <person name="Daum C."/>
            <person name="Ezra D."/>
            <person name="Gonzalez J."/>
            <person name="Henrissat B."/>
            <person name="Kuo A."/>
            <person name="Liang C."/>
            <person name="Lipzen A."/>
            <person name="Lutzoni F."/>
            <person name="Magnuson J."/>
            <person name="Mondo S."/>
            <person name="Nolan M."/>
            <person name="Ohm R."/>
            <person name="Pangilinan J."/>
            <person name="Park H.-J."/>
            <person name="Ramirez L."/>
            <person name="Alfaro M."/>
            <person name="Sun H."/>
            <person name="Tritt A."/>
            <person name="Yoshinaga Y."/>
            <person name="Zwiers L.-H."/>
            <person name="Turgeon B."/>
            <person name="Goodwin S."/>
            <person name="Spatafora J."/>
            <person name="Crous P."/>
            <person name="Grigoriev I."/>
        </authorList>
    </citation>
    <scope>NUCLEOTIDE SEQUENCE</scope>
    <source>
        <strain evidence="1">CBS 113389</strain>
    </source>
</reference>
<organism evidence="1 2">
    <name type="scientific">Neohortaea acidophila</name>
    <dbReference type="NCBI Taxonomy" id="245834"/>
    <lineage>
        <taxon>Eukaryota</taxon>
        <taxon>Fungi</taxon>
        <taxon>Dikarya</taxon>
        <taxon>Ascomycota</taxon>
        <taxon>Pezizomycotina</taxon>
        <taxon>Dothideomycetes</taxon>
        <taxon>Dothideomycetidae</taxon>
        <taxon>Mycosphaerellales</taxon>
        <taxon>Teratosphaeriaceae</taxon>
        <taxon>Neohortaea</taxon>
    </lineage>
</organism>
<keyword evidence="2" id="KW-1185">Reference proteome</keyword>
<dbReference type="RefSeq" id="XP_033594623.1">
    <property type="nucleotide sequence ID" value="XM_033730227.1"/>
</dbReference>